<keyword evidence="7" id="KW-0496">Mitochondrion</keyword>
<proteinExistence type="inferred from homology"/>
<dbReference type="PANTHER" id="PTHR12428:SF66">
    <property type="entry name" value="MITOCHONDRIAL INNER MEMBRANE PROTEIN OXA1L"/>
    <property type="match status" value="1"/>
</dbReference>
<gene>
    <name evidence="12" type="ORF">IWX46DRAFT_577269</name>
</gene>
<evidence type="ECO:0000256" key="2">
    <source>
        <dbReference type="ARBA" id="ARBA00009877"/>
    </source>
</evidence>
<protein>
    <submittedName>
        <fullName evidence="12">60Kd inner membrane protein-domain-containing protein</fullName>
    </submittedName>
</protein>
<keyword evidence="5" id="KW-0809">Transit peptide</keyword>
<evidence type="ECO:0000256" key="6">
    <source>
        <dbReference type="ARBA" id="ARBA00022989"/>
    </source>
</evidence>
<name>A0ABR1MQ84_9PEZI</name>
<evidence type="ECO:0000256" key="10">
    <source>
        <dbReference type="SAM" id="MobiDB-lite"/>
    </source>
</evidence>
<dbReference type="InterPro" id="IPR028055">
    <property type="entry name" value="YidC/Oxa/ALB_C"/>
</dbReference>
<evidence type="ECO:0000259" key="11">
    <source>
        <dbReference type="Pfam" id="PF02096"/>
    </source>
</evidence>
<dbReference type="CDD" id="cd20069">
    <property type="entry name" value="5TM_Oxa1-like"/>
    <property type="match status" value="1"/>
</dbReference>
<evidence type="ECO:0000313" key="12">
    <source>
        <dbReference type="EMBL" id="KAK7555504.1"/>
    </source>
</evidence>
<evidence type="ECO:0000256" key="7">
    <source>
        <dbReference type="ARBA" id="ARBA00023128"/>
    </source>
</evidence>
<dbReference type="InterPro" id="IPR001708">
    <property type="entry name" value="YidC/ALB3/OXA1/COX18"/>
</dbReference>
<evidence type="ECO:0000256" key="9">
    <source>
        <dbReference type="RuleBase" id="RU003945"/>
    </source>
</evidence>
<evidence type="ECO:0000313" key="13">
    <source>
        <dbReference type="Proteomes" id="UP001365128"/>
    </source>
</evidence>
<evidence type="ECO:0000256" key="8">
    <source>
        <dbReference type="ARBA" id="ARBA00023136"/>
    </source>
</evidence>
<feature type="compositionally biased region" description="Basic and acidic residues" evidence="10">
    <location>
        <begin position="430"/>
        <end position="440"/>
    </location>
</feature>
<dbReference type="EMBL" id="JBBPDW010000002">
    <property type="protein sequence ID" value="KAK7555504.1"/>
    <property type="molecule type" value="Genomic_DNA"/>
</dbReference>
<organism evidence="12 13">
    <name type="scientific">Phyllosticta citricarpa</name>
    <dbReference type="NCBI Taxonomy" id="55181"/>
    <lineage>
        <taxon>Eukaryota</taxon>
        <taxon>Fungi</taxon>
        <taxon>Dikarya</taxon>
        <taxon>Ascomycota</taxon>
        <taxon>Pezizomycotina</taxon>
        <taxon>Dothideomycetes</taxon>
        <taxon>Dothideomycetes incertae sedis</taxon>
        <taxon>Botryosphaeriales</taxon>
        <taxon>Phyllostictaceae</taxon>
        <taxon>Phyllosticta</taxon>
    </lineage>
</organism>
<keyword evidence="4" id="KW-0999">Mitochondrion inner membrane</keyword>
<reference evidence="12 13" key="1">
    <citation type="submission" date="2024-04" db="EMBL/GenBank/DDBJ databases">
        <title>Phyllosticta paracitricarpa is synonymous to the EU quarantine fungus P. citricarpa based on phylogenomic analyses.</title>
        <authorList>
            <consortium name="Lawrence Berkeley National Laboratory"/>
            <person name="Van Ingen-Buijs V.A."/>
            <person name="Van Westerhoven A.C."/>
            <person name="Haridas S."/>
            <person name="Skiadas P."/>
            <person name="Martin F."/>
            <person name="Groenewald J.Z."/>
            <person name="Crous P.W."/>
            <person name="Seidl M.F."/>
        </authorList>
    </citation>
    <scope>NUCLEOTIDE SEQUENCE [LARGE SCALE GENOMIC DNA]</scope>
    <source>
        <strain evidence="12 13">CBS 122670</strain>
    </source>
</reference>
<evidence type="ECO:0000256" key="5">
    <source>
        <dbReference type="ARBA" id="ARBA00022946"/>
    </source>
</evidence>
<sequence length="477" mass="52295">MMISRGLRPANAARLPLKIAPSSPRTFSTNPRLSSALLNASRKSALRSSSISSSLRTPFALCSTVSAVRFASSTSSATQSQLDAALDESVKASAEAAASAANAASTSGASEEAARLASMPEHIGYLKEIGLEYGWGPTACIEWLLEHVHIYSGTGWGASIAMTCLLMRLAMFKLAVNASDSAGKLAAINDVLVPANERLKKAQINQDLTNMMVERQRIKNIYKSVNVNPLAQFIPVGAQVVVGFCTWKLLRAMASLPVPGLEHANFLWFSDLTTGDPYYILPVAMGGFLHLIGRLGGEMGQAQRLTSTMRFVMLYIMPFISVAVTASQPGAIQIAFVVTTVWGAMQSFALRNARVRELLGMTPLYYKKPVANTINVAARRSSTVQTFKYEAPKPSPGSAAYEPEHKDLYWRMKKGLKTIQESGKKNMRDYGLLRKDESGVPRRMTSKFKKQAEAYEERRKEELKKELKKERKLSGRQ</sequence>
<feature type="region of interest" description="Disordered" evidence="10">
    <location>
        <begin position="430"/>
        <end position="477"/>
    </location>
</feature>
<comment type="similarity">
    <text evidence="2 9">Belongs to the OXA1/ALB3/YidC family.</text>
</comment>
<evidence type="ECO:0000256" key="1">
    <source>
        <dbReference type="ARBA" id="ARBA00004448"/>
    </source>
</evidence>
<evidence type="ECO:0000256" key="4">
    <source>
        <dbReference type="ARBA" id="ARBA00022792"/>
    </source>
</evidence>
<keyword evidence="6" id="KW-1133">Transmembrane helix</keyword>
<dbReference type="Proteomes" id="UP001365128">
    <property type="component" value="Unassembled WGS sequence"/>
</dbReference>
<dbReference type="PANTHER" id="PTHR12428">
    <property type="entry name" value="OXA1"/>
    <property type="match status" value="1"/>
</dbReference>
<dbReference type="Pfam" id="PF02096">
    <property type="entry name" value="60KD_IMP"/>
    <property type="match status" value="1"/>
</dbReference>
<comment type="subcellular location">
    <subcellularLocation>
        <location evidence="9">Membrane</location>
        <topology evidence="9">Multi-pass membrane protein</topology>
    </subcellularLocation>
    <subcellularLocation>
        <location evidence="1">Mitochondrion inner membrane</location>
        <topology evidence="1">Multi-pass membrane protein</topology>
    </subcellularLocation>
</comment>
<feature type="compositionally biased region" description="Basic and acidic residues" evidence="10">
    <location>
        <begin position="450"/>
        <end position="477"/>
    </location>
</feature>
<feature type="domain" description="Membrane insertase YidC/Oxa/ALB C-terminal" evidence="11">
    <location>
        <begin position="156"/>
        <end position="351"/>
    </location>
</feature>
<keyword evidence="3 9" id="KW-0812">Transmembrane</keyword>
<evidence type="ECO:0000256" key="3">
    <source>
        <dbReference type="ARBA" id="ARBA00022692"/>
    </source>
</evidence>
<accession>A0ABR1MQ84</accession>
<comment type="caution">
    <text evidence="12">The sequence shown here is derived from an EMBL/GenBank/DDBJ whole genome shotgun (WGS) entry which is preliminary data.</text>
</comment>
<keyword evidence="8" id="KW-0472">Membrane</keyword>
<keyword evidence="13" id="KW-1185">Reference proteome</keyword>